<dbReference type="OrthoDB" id="1929495at2759"/>
<comment type="caution">
    <text evidence="1">The sequence shown here is derived from an EMBL/GenBank/DDBJ whole genome shotgun (WGS) entry which is preliminary data.</text>
</comment>
<dbReference type="PANTHER" id="PTHR34546:SF3">
    <property type="entry name" value="OS06G0153600 PROTEIN"/>
    <property type="match status" value="1"/>
</dbReference>
<dbReference type="Proteomes" id="UP000585474">
    <property type="component" value="Unassembled WGS sequence"/>
</dbReference>
<keyword evidence="2" id="KW-1185">Reference proteome</keyword>
<evidence type="ECO:0000313" key="2">
    <source>
        <dbReference type="Proteomes" id="UP000585474"/>
    </source>
</evidence>
<organism evidence="1 2">
    <name type="scientific">Actinidia rufa</name>
    <dbReference type="NCBI Taxonomy" id="165716"/>
    <lineage>
        <taxon>Eukaryota</taxon>
        <taxon>Viridiplantae</taxon>
        <taxon>Streptophyta</taxon>
        <taxon>Embryophyta</taxon>
        <taxon>Tracheophyta</taxon>
        <taxon>Spermatophyta</taxon>
        <taxon>Magnoliopsida</taxon>
        <taxon>eudicotyledons</taxon>
        <taxon>Gunneridae</taxon>
        <taxon>Pentapetalae</taxon>
        <taxon>asterids</taxon>
        <taxon>Ericales</taxon>
        <taxon>Actinidiaceae</taxon>
        <taxon>Actinidia</taxon>
    </lineage>
</organism>
<proteinExistence type="predicted"/>
<gene>
    <name evidence="1" type="ORF">Acr_17g0010040</name>
</gene>
<evidence type="ECO:0000313" key="1">
    <source>
        <dbReference type="EMBL" id="GFZ05432.1"/>
    </source>
</evidence>
<dbReference type="AlphaFoldDB" id="A0A7J0G3U4"/>
<accession>A0A7J0G3U4</accession>
<sequence>MLSRPATATRLPSSKKQAKFAAAQAQQKAMKAAQEYFADSDSDNVEEDLMKEDESEDYRFFLRVLTEVGELRSLYNKCWVGSDFWPRLTNVIGLVHRNASPIRPISTIIKQGQSCLVCGGIEKKVGKRSKNCVALVQHANGIAKTRKRRAHRALAQVVCKALGWDIDSLLAIAASLGKSVEQGNNEVEVGMEDSNVQNQNLGMESIDDSEVMVNESSLKVGATNECMENLDNGILSVADGKTAAVDSLEPCEDNGFGNEIKNDQNGIVVINDLKDDKESQK</sequence>
<dbReference type="EMBL" id="BJWL01000017">
    <property type="protein sequence ID" value="GFZ05432.1"/>
    <property type="molecule type" value="Genomic_DNA"/>
</dbReference>
<reference evidence="1 2" key="1">
    <citation type="submission" date="2019-07" db="EMBL/GenBank/DDBJ databases">
        <title>De Novo Assembly of kiwifruit Actinidia rufa.</title>
        <authorList>
            <person name="Sugita-Konishi S."/>
            <person name="Sato K."/>
            <person name="Mori E."/>
            <person name="Abe Y."/>
            <person name="Kisaki G."/>
            <person name="Hamano K."/>
            <person name="Suezawa K."/>
            <person name="Otani M."/>
            <person name="Fukuda T."/>
            <person name="Manabe T."/>
            <person name="Gomi K."/>
            <person name="Tabuchi M."/>
            <person name="Akimitsu K."/>
            <person name="Kataoka I."/>
        </authorList>
    </citation>
    <scope>NUCLEOTIDE SEQUENCE [LARGE SCALE GENOMIC DNA]</scope>
    <source>
        <strain evidence="2">cv. Fuchu</strain>
    </source>
</reference>
<dbReference type="PANTHER" id="PTHR34546">
    <property type="entry name" value="OS06G0153600 PROTEIN"/>
    <property type="match status" value="1"/>
</dbReference>
<protein>
    <submittedName>
        <fullName evidence="1">Uncharacterized protein</fullName>
    </submittedName>
</protein>
<name>A0A7J0G3U4_9ERIC</name>